<dbReference type="EMBL" id="FNCH01000043">
    <property type="protein sequence ID" value="SDH71526.1"/>
    <property type="molecule type" value="Genomic_DNA"/>
</dbReference>
<sequence>MELKNFFEELSRLNIKMVKNNDLLTLTGIDRSLTADEKKELLKHIELINFIKQHKEELHSLVDEEHQPNEILDSISAIYPLSPVQEGMLFHSLYDEHSTSYLNQFQCNIHGDLNLELFKMSWELVIQKHTILRSGFHNHGFSLPVQSVHNQVELPFKILDFTEQNHQHLLQEFLQQDRSQRFDMEKPPLMRVTIIRIHSQEHILVWTCHHIAKDGWSSGIICNEVLDFYQELLKGNTPEIKVDQFQHYIEFLKGRDQHAEEVFWKKYLNGCSPATLLPFADTKSSRNNGIGEYREITCPLDGNLKIALEKYIQKNRLTTSTLFQGIWAYLCHIYTGQQDLVFGVTVSGRPAELENTEKRVGLFINTIPFRARIEQDQKISEWLADIQIENSKCREFQYTSISNIKNWNLISNDLFDSIFVFENYPDYGTRSDKIKVDQIKTHGITNYMLTIAAWDGERTGLSFGFNNNLINETSVNQIASHFLEVLEQIVLKSINIIGQLNPLNSKSEAQLLTAFQGKTNNIDKQGTILDLFENQVSQKPNSIAAVYGNSIISYQKLDEIANSIAWMILDSGAKKGCFIPLLMDEGINFAVAFLAVLKADCAAVPLDKKWPKVRIDNILNKLDSNIILYEQPLSYEFSGSFIFLEVNEKHLAQTKIPPVRNTLPQDPIYMIFTSGSTGNPKGVIVPHLGIINRFSWMDSYFCESFISILKTTRNVYDSAIWQLFWPLTNGGKTVIPDEERALDFGYLLSLIEHHQVSMTDFVPSLFNSLVQWVEKGDSRLSTLRDLIIGGEEIELSATMLFRNYFPDIRITNLYGPTEASIGCIFYSLSRTSYSKIPIGIPIFNVSIHLLDTHASLVPLGVSGEIYIEGPCLADGYFKDVEETQQRFIIPKSGPLLGRRLYRSGDFARRLPDGNIIFQGRIDEQVKIRGFRIELGEIESVISQIPEITKAVVISYQGTSRLTYLVAYVNAVEFNRIAIINFLSSRLPDYMVPSFIVHLESMPLTANGKIDKSKLPLPDMATASERTFEPPRTATESKLAQIWEELLSVTNVGIYDHFFEMGGHSLLAIRLVSAIRKVFDTEIRVKLIFELPLLKDLAVAIDENAIGNTLPPITPGIRTGRIPLSYSQESLWVIDKVWGSLQY</sequence>
<dbReference type="PROSITE" id="PS50075">
    <property type="entry name" value="CARRIER"/>
    <property type="match status" value="1"/>
</dbReference>
<dbReference type="InterPro" id="IPR023213">
    <property type="entry name" value="CAT-like_dom_sf"/>
</dbReference>
<evidence type="ECO:0000313" key="6">
    <source>
        <dbReference type="Proteomes" id="UP000199643"/>
    </source>
</evidence>
<name>A0A1G8ENQ2_9SPHI</name>
<dbReference type="Gene3D" id="3.30.559.10">
    <property type="entry name" value="Chloramphenicol acetyltransferase-like domain"/>
    <property type="match status" value="1"/>
</dbReference>
<dbReference type="InterPro" id="IPR006162">
    <property type="entry name" value="Ppantetheine_attach_site"/>
</dbReference>
<dbReference type="Gene3D" id="2.30.38.10">
    <property type="entry name" value="Luciferase, Domain 3"/>
    <property type="match status" value="1"/>
</dbReference>
<dbReference type="InterPro" id="IPR045851">
    <property type="entry name" value="AMP-bd_C_sf"/>
</dbReference>
<proteinExistence type="predicted"/>
<evidence type="ECO:0000259" key="4">
    <source>
        <dbReference type="PROSITE" id="PS50075"/>
    </source>
</evidence>
<dbReference type="GO" id="GO:0044550">
    <property type="term" value="P:secondary metabolite biosynthetic process"/>
    <property type="evidence" value="ECO:0007669"/>
    <property type="project" value="TreeGrafter"/>
</dbReference>
<dbReference type="InterPro" id="IPR001242">
    <property type="entry name" value="Condensation_dom"/>
</dbReference>
<dbReference type="Pfam" id="PF00550">
    <property type="entry name" value="PP-binding"/>
    <property type="match status" value="1"/>
</dbReference>
<comment type="cofactor">
    <cofactor evidence="1">
        <name>pantetheine 4'-phosphate</name>
        <dbReference type="ChEBI" id="CHEBI:47942"/>
    </cofactor>
</comment>
<dbReference type="Gene3D" id="3.30.300.30">
    <property type="match status" value="1"/>
</dbReference>
<dbReference type="FunFam" id="1.10.1200.10:FF:000005">
    <property type="entry name" value="Nonribosomal peptide synthetase 1"/>
    <property type="match status" value="1"/>
</dbReference>
<dbReference type="Gene3D" id="3.30.559.30">
    <property type="entry name" value="Nonribosomal peptide synthetase, condensation domain"/>
    <property type="match status" value="1"/>
</dbReference>
<feature type="non-terminal residue" evidence="5">
    <location>
        <position position="1142"/>
    </location>
</feature>
<keyword evidence="6" id="KW-1185">Reference proteome</keyword>
<dbReference type="Gene3D" id="1.10.1200.10">
    <property type="entry name" value="ACP-like"/>
    <property type="match status" value="1"/>
</dbReference>
<dbReference type="InterPro" id="IPR009081">
    <property type="entry name" value="PP-bd_ACP"/>
</dbReference>
<feature type="domain" description="Carrier" evidence="4">
    <location>
        <begin position="1029"/>
        <end position="1104"/>
    </location>
</feature>
<dbReference type="GO" id="GO:0031177">
    <property type="term" value="F:phosphopantetheine binding"/>
    <property type="evidence" value="ECO:0007669"/>
    <property type="project" value="TreeGrafter"/>
</dbReference>
<evidence type="ECO:0000313" key="5">
    <source>
        <dbReference type="EMBL" id="SDH71526.1"/>
    </source>
</evidence>
<dbReference type="PANTHER" id="PTHR45527:SF1">
    <property type="entry name" value="FATTY ACID SYNTHASE"/>
    <property type="match status" value="1"/>
</dbReference>
<reference evidence="6" key="1">
    <citation type="submission" date="2016-10" db="EMBL/GenBank/DDBJ databases">
        <authorList>
            <person name="Varghese N."/>
            <person name="Submissions S."/>
        </authorList>
    </citation>
    <scope>NUCLEOTIDE SEQUENCE [LARGE SCALE GENOMIC DNA]</scope>
    <source>
        <strain evidence="6">DSM 17933</strain>
    </source>
</reference>
<dbReference type="CDD" id="cd19543">
    <property type="entry name" value="DCL_NRPS"/>
    <property type="match status" value="1"/>
</dbReference>
<dbReference type="GO" id="GO:0003824">
    <property type="term" value="F:catalytic activity"/>
    <property type="evidence" value="ECO:0007669"/>
    <property type="project" value="InterPro"/>
</dbReference>
<evidence type="ECO:0000256" key="1">
    <source>
        <dbReference type="ARBA" id="ARBA00001957"/>
    </source>
</evidence>
<dbReference type="InterPro" id="IPR000873">
    <property type="entry name" value="AMP-dep_synth/lig_dom"/>
</dbReference>
<keyword evidence="2" id="KW-0596">Phosphopantetheine</keyword>
<accession>A0A1G8ENQ2</accession>
<gene>
    <name evidence="5" type="ORF">SAMN05421827_1431</name>
</gene>
<keyword evidence="3" id="KW-0597">Phosphoprotein</keyword>
<dbReference type="Pfam" id="PF00501">
    <property type="entry name" value="AMP-binding"/>
    <property type="match status" value="1"/>
</dbReference>
<dbReference type="PROSITE" id="PS00012">
    <property type="entry name" value="PHOSPHOPANTETHEINE"/>
    <property type="match status" value="1"/>
</dbReference>
<dbReference type="Gene3D" id="3.40.50.980">
    <property type="match status" value="2"/>
</dbReference>
<evidence type="ECO:0000256" key="3">
    <source>
        <dbReference type="ARBA" id="ARBA00022553"/>
    </source>
</evidence>
<dbReference type="NCBIfam" id="TIGR01733">
    <property type="entry name" value="AA-adenyl-dom"/>
    <property type="match status" value="1"/>
</dbReference>
<organism evidence="5 6">
    <name type="scientific">Pedobacter terrae</name>
    <dbReference type="NCBI Taxonomy" id="405671"/>
    <lineage>
        <taxon>Bacteria</taxon>
        <taxon>Pseudomonadati</taxon>
        <taxon>Bacteroidota</taxon>
        <taxon>Sphingobacteriia</taxon>
        <taxon>Sphingobacteriales</taxon>
        <taxon>Sphingobacteriaceae</taxon>
        <taxon>Pedobacter</taxon>
    </lineage>
</organism>
<dbReference type="InterPro" id="IPR025110">
    <property type="entry name" value="AMP-bd_C"/>
</dbReference>
<protein>
    <submittedName>
        <fullName evidence="5">Amino acid adenylation domain-containing protein</fullName>
    </submittedName>
</protein>
<dbReference type="RefSeq" id="WP_143009152.1">
    <property type="nucleotide sequence ID" value="NZ_FNCH01000043.1"/>
</dbReference>
<evidence type="ECO:0000256" key="2">
    <source>
        <dbReference type="ARBA" id="ARBA00022450"/>
    </source>
</evidence>
<dbReference type="SUPFAM" id="SSF52777">
    <property type="entry name" value="CoA-dependent acyltransferases"/>
    <property type="match status" value="2"/>
</dbReference>
<dbReference type="InterPro" id="IPR010071">
    <property type="entry name" value="AA_adenyl_dom"/>
</dbReference>
<dbReference type="Proteomes" id="UP000199643">
    <property type="component" value="Unassembled WGS sequence"/>
</dbReference>
<dbReference type="SUPFAM" id="SSF56801">
    <property type="entry name" value="Acetyl-CoA synthetase-like"/>
    <property type="match status" value="1"/>
</dbReference>
<dbReference type="GO" id="GO:0005829">
    <property type="term" value="C:cytosol"/>
    <property type="evidence" value="ECO:0007669"/>
    <property type="project" value="TreeGrafter"/>
</dbReference>
<dbReference type="InterPro" id="IPR036736">
    <property type="entry name" value="ACP-like_sf"/>
</dbReference>
<dbReference type="PROSITE" id="PS00455">
    <property type="entry name" value="AMP_BINDING"/>
    <property type="match status" value="1"/>
</dbReference>
<dbReference type="InterPro" id="IPR020845">
    <property type="entry name" value="AMP-binding_CS"/>
</dbReference>
<dbReference type="AlphaFoldDB" id="A0A1G8ENQ2"/>
<dbReference type="Pfam" id="PF13193">
    <property type="entry name" value="AMP-binding_C"/>
    <property type="match status" value="1"/>
</dbReference>
<dbReference type="Pfam" id="PF00668">
    <property type="entry name" value="Condensation"/>
    <property type="match status" value="1"/>
</dbReference>
<dbReference type="CDD" id="cd05930">
    <property type="entry name" value="A_NRPS"/>
    <property type="match status" value="1"/>
</dbReference>
<dbReference type="STRING" id="405671.SAMN05421827_1431"/>
<dbReference type="GO" id="GO:0043041">
    <property type="term" value="P:amino acid activation for nonribosomal peptide biosynthetic process"/>
    <property type="evidence" value="ECO:0007669"/>
    <property type="project" value="TreeGrafter"/>
</dbReference>
<dbReference type="PANTHER" id="PTHR45527">
    <property type="entry name" value="NONRIBOSOMAL PEPTIDE SYNTHETASE"/>
    <property type="match status" value="1"/>
</dbReference>
<dbReference type="OrthoDB" id="4317020at2"/>
<dbReference type="SUPFAM" id="SSF47336">
    <property type="entry name" value="ACP-like"/>
    <property type="match status" value="1"/>
</dbReference>